<evidence type="ECO:0000256" key="3">
    <source>
        <dbReference type="ARBA" id="ARBA00023125"/>
    </source>
</evidence>
<dbReference type="SUPFAM" id="SSF46785">
    <property type="entry name" value="Winged helix' DNA-binding domain"/>
    <property type="match status" value="1"/>
</dbReference>
<accession>A0A839ESJ3</accession>
<dbReference type="AlphaFoldDB" id="A0A839ESJ3"/>
<dbReference type="FunFam" id="1.10.10.10:FF:000001">
    <property type="entry name" value="LysR family transcriptional regulator"/>
    <property type="match status" value="1"/>
</dbReference>
<protein>
    <submittedName>
        <fullName evidence="6">DNA-binding transcriptional LysR family regulator</fullName>
    </submittedName>
</protein>
<evidence type="ECO:0000256" key="2">
    <source>
        <dbReference type="ARBA" id="ARBA00023015"/>
    </source>
</evidence>
<dbReference type="InterPro" id="IPR036388">
    <property type="entry name" value="WH-like_DNA-bd_sf"/>
</dbReference>
<name>A0A839ESJ3_9HYPH</name>
<comment type="similarity">
    <text evidence="1">Belongs to the LysR transcriptional regulatory family.</text>
</comment>
<dbReference type="InterPro" id="IPR005119">
    <property type="entry name" value="LysR_subst-bd"/>
</dbReference>
<dbReference type="InterPro" id="IPR036390">
    <property type="entry name" value="WH_DNA-bd_sf"/>
</dbReference>
<feature type="domain" description="HTH lysR-type" evidence="5">
    <location>
        <begin position="1"/>
        <end position="58"/>
    </location>
</feature>
<organism evidence="6 7">
    <name type="scientific">Phyllobacterium myrsinacearum</name>
    <dbReference type="NCBI Taxonomy" id="28101"/>
    <lineage>
        <taxon>Bacteria</taxon>
        <taxon>Pseudomonadati</taxon>
        <taxon>Pseudomonadota</taxon>
        <taxon>Alphaproteobacteria</taxon>
        <taxon>Hyphomicrobiales</taxon>
        <taxon>Phyllobacteriaceae</taxon>
        <taxon>Phyllobacterium</taxon>
    </lineage>
</organism>
<evidence type="ECO:0000313" key="6">
    <source>
        <dbReference type="EMBL" id="MBA8881075.1"/>
    </source>
</evidence>
<keyword evidence="2" id="KW-0805">Transcription regulation</keyword>
<dbReference type="GO" id="GO:0000976">
    <property type="term" value="F:transcription cis-regulatory region binding"/>
    <property type="evidence" value="ECO:0007669"/>
    <property type="project" value="TreeGrafter"/>
</dbReference>
<dbReference type="RefSeq" id="WP_182551700.1">
    <property type="nucleotide sequence ID" value="NZ_JACGXN010000011.1"/>
</dbReference>
<evidence type="ECO:0000256" key="1">
    <source>
        <dbReference type="ARBA" id="ARBA00009437"/>
    </source>
</evidence>
<dbReference type="PANTHER" id="PTHR30126">
    <property type="entry name" value="HTH-TYPE TRANSCRIPTIONAL REGULATOR"/>
    <property type="match status" value="1"/>
</dbReference>
<evidence type="ECO:0000256" key="4">
    <source>
        <dbReference type="ARBA" id="ARBA00023163"/>
    </source>
</evidence>
<evidence type="ECO:0000259" key="5">
    <source>
        <dbReference type="PROSITE" id="PS50931"/>
    </source>
</evidence>
<dbReference type="CDD" id="cd05466">
    <property type="entry name" value="PBP2_LTTR_substrate"/>
    <property type="match status" value="1"/>
</dbReference>
<gene>
    <name evidence="6" type="ORF">FHW16_004810</name>
</gene>
<dbReference type="Gene3D" id="1.10.10.10">
    <property type="entry name" value="Winged helix-like DNA-binding domain superfamily/Winged helix DNA-binding domain"/>
    <property type="match status" value="1"/>
</dbReference>
<dbReference type="Proteomes" id="UP000549052">
    <property type="component" value="Unassembled WGS sequence"/>
</dbReference>
<dbReference type="PRINTS" id="PR00039">
    <property type="entry name" value="HTHLYSR"/>
</dbReference>
<proteinExistence type="inferred from homology"/>
<keyword evidence="4" id="KW-0804">Transcription</keyword>
<dbReference type="InterPro" id="IPR000847">
    <property type="entry name" value="LysR_HTH_N"/>
</dbReference>
<dbReference type="SUPFAM" id="SSF53850">
    <property type="entry name" value="Periplasmic binding protein-like II"/>
    <property type="match status" value="1"/>
</dbReference>
<comment type="caution">
    <text evidence="6">The sequence shown here is derived from an EMBL/GenBank/DDBJ whole genome shotgun (WGS) entry which is preliminary data.</text>
</comment>
<dbReference type="PANTHER" id="PTHR30126:SF2">
    <property type="entry name" value="HTH-TYPE TRANSCRIPTIONAL REGULATOR YJIE"/>
    <property type="match status" value="1"/>
</dbReference>
<dbReference type="GO" id="GO:0003700">
    <property type="term" value="F:DNA-binding transcription factor activity"/>
    <property type="evidence" value="ECO:0007669"/>
    <property type="project" value="InterPro"/>
</dbReference>
<keyword evidence="3 6" id="KW-0238">DNA-binding</keyword>
<dbReference type="EMBL" id="JACGXN010000011">
    <property type="protein sequence ID" value="MBA8881075.1"/>
    <property type="molecule type" value="Genomic_DNA"/>
</dbReference>
<dbReference type="Pfam" id="PF00126">
    <property type="entry name" value="HTH_1"/>
    <property type="match status" value="1"/>
</dbReference>
<sequence length="305" mass="34447">MELKWFEDFVSLARCLNFSRAASERNITQPALSRRIKQLEDWLGASLISRKTYPVQLTPEGQEFFAKATEIMSTLSELRSSMQQRHFHNADTLTFATLNTLSLTFFPHWIKSAGFATRTRFSEPKSSFLGNISSLFNGESDFLLTYAHDSIPSMKQLEGYAFLPLGQEKVIPVCAPDITGKPLHPLTTGQRPIEYLSYGDCSFFAHMLNHVFSRRPLPLKTIYENGMAAGLKAMTLSGSGVAWIPESLIRTELATGTLVCAGDRSWELLVDIRVYRPLVFRSRHAEQFWRKIVTQEQAVAELAAE</sequence>
<dbReference type="PROSITE" id="PS50931">
    <property type="entry name" value="HTH_LYSR"/>
    <property type="match status" value="1"/>
</dbReference>
<evidence type="ECO:0000313" key="7">
    <source>
        <dbReference type="Proteomes" id="UP000549052"/>
    </source>
</evidence>
<reference evidence="6 7" key="1">
    <citation type="submission" date="2020-07" db="EMBL/GenBank/DDBJ databases">
        <title>Genomic Encyclopedia of Type Strains, Phase IV (KMG-V): Genome sequencing to study the core and pangenomes of soil and plant-associated prokaryotes.</title>
        <authorList>
            <person name="Whitman W."/>
        </authorList>
    </citation>
    <scope>NUCLEOTIDE SEQUENCE [LARGE SCALE GENOMIC DNA]</scope>
    <source>
        <strain evidence="6 7">AN3</strain>
    </source>
</reference>
<dbReference type="Pfam" id="PF03466">
    <property type="entry name" value="LysR_substrate"/>
    <property type="match status" value="1"/>
</dbReference>
<keyword evidence="7" id="KW-1185">Reference proteome</keyword>